<dbReference type="PANTHER" id="PTHR11559">
    <property type="entry name" value="CARBOXYLESTERASE"/>
    <property type="match status" value="1"/>
</dbReference>
<dbReference type="InterPro" id="IPR029058">
    <property type="entry name" value="AB_hydrolase_fold"/>
</dbReference>
<dbReference type="EMBL" id="KN881643">
    <property type="protein sequence ID" value="KIY52453.1"/>
    <property type="molecule type" value="Genomic_DNA"/>
</dbReference>
<feature type="chain" id="PRO_5005115280" description="Carboxylic ester hydrolase" evidence="3">
    <location>
        <begin position="17"/>
        <end position="553"/>
    </location>
</feature>
<dbReference type="InterPro" id="IPR019819">
    <property type="entry name" value="Carboxylesterase_B_CS"/>
</dbReference>
<gene>
    <name evidence="5" type="ORF">FISHEDRAFT_35121</name>
</gene>
<dbReference type="InterPro" id="IPR002018">
    <property type="entry name" value="CarbesteraseB"/>
</dbReference>
<evidence type="ECO:0000256" key="1">
    <source>
        <dbReference type="ARBA" id="ARBA00005964"/>
    </source>
</evidence>
<dbReference type="Pfam" id="PF00135">
    <property type="entry name" value="COesterase"/>
    <property type="match status" value="1"/>
</dbReference>
<dbReference type="InterPro" id="IPR050309">
    <property type="entry name" value="Type-B_Carboxylest/Lipase"/>
</dbReference>
<evidence type="ECO:0000256" key="2">
    <source>
        <dbReference type="ARBA" id="ARBA00022801"/>
    </source>
</evidence>
<keyword evidence="3" id="KW-0732">Signal</keyword>
<dbReference type="Proteomes" id="UP000054144">
    <property type="component" value="Unassembled WGS sequence"/>
</dbReference>
<sequence length="553" mass="61360">MTAIVALFSFLHLVASLTIPNDHEPLRQRSTPTVTLDNATVTGYNSGSVSYYLGIPFAQPPTGDLRFRLPESIDGYSEDFDATSYSPACPQQSFSITPPSDLTSEIVDFIVDTLYPDVSSDSEDCLYLNVVVPETANDTSNLPVLVWMFGGAFEIGDPSSYNGSTIVQRSIDLGIPLIYVSINYRLSTFGFLASQEVKDAGVGNLGLQDQRESFRWIQNYISAFGGDPDKVTIWGQSAGAISAALHMVTNGGDTEGLFRAAFMQSGSPIPVGDITQGQKYYDQIVEDTGCSSASDTLECLREVSYDTLVDAMNNSPFMFDYQSSDIAWVPRVDGVFLTAPPQQLVADGVIADIPFINGDNDDEGTLFSLSTLNITTDDEFYDWVQEYLMPNATEDQLDELLELYPSTLADGSPYNTSDLDTLSTQYKRIASFQGDLVFQSVRRYFLQYTADKQNVWSYLNKRLKWVPYLGSFHGSDLLQSYGGEELTDYLIRFAVNLDPNGDTGIEWPQYTTASPQMLMMQDDLFEPLTLTEDTYRKAPMAYLNELTLTNNLR</sequence>
<dbReference type="OrthoDB" id="408631at2759"/>
<organism evidence="5 6">
    <name type="scientific">Fistulina hepatica ATCC 64428</name>
    <dbReference type="NCBI Taxonomy" id="1128425"/>
    <lineage>
        <taxon>Eukaryota</taxon>
        <taxon>Fungi</taxon>
        <taxon>Dikarya</taxon>
        <taxon>Basidiomycota</taxon>
        <taxon>Agaricomycotina</taxon>
        <taxon>Agaricomycetes</taxon>
        <taxon>Agaricomycetidae</taxon>
        <taxon>Agaricales</taxon>
        <taxon>Fistulinaceae</taxon>
        <taxon>Fistulina</taxon>
    </lineage>
</organism>
<feature type="signal peptide" evidence="3">
    <location>
        <begin position="1"/>
        <end position="16"/>
    </location>
</feature>
<protein>
    <recommendedName>
        <fullName evidence="3">Carboxylic ester hydrolase</fullName>
        <ecNumber evidence="3">3.1.1.-</ecNumber>
    </recommendedName>
</protein>
<evidence type="ECO:0000313" key="6">
    <source>
        <dbReference type="Proteomes" id="UP000054144"/>
    </source>
</evidence>
<name>A0A0D7ANV1_9AGAR</name>
<dbReference type="GO" id="GO:0016787">
    <property type="term" value="F:hydrolase activity"/>
    <property type="evidence" value="ECO:0007669"/>
    <property type="project" value="UniProtKB-KW"/>
</dbReference>
<evidence type="ECO:0000313" key="5">
    <source>
        <dbReference type="EMBL" id="KIY52453.1"/>
    </source>
</evidence>
<dbReference type="PROSITE" id="PS00122">
    <property type="entry name" value="CARBOXYLESTERASE_B_1"/>
    <property type="match status" value="1"/>
</dbReference>
<dbReference type="Gene3D" id="3.40.50.1820">
    <property type="entry name" value="alpha/beta hydrolase"/>
    <property type="match status" value="1"/>
</dbReference>
<proteinExistence type="inferred from homology"/>
<feature type="domain" description="Carboxylesterase type B" evidence="4">
    <location>
        <begin position="31"/>
        <end position="523"/>
    </location>
</feature>
<dbReference type="ESTHER" id="9agar-a0a0d7anv1">
    <property type="family name" value="Fungal_carboxylesterase_lipase"/>
</dbReference>
<dbReference type="SUPFAM" id="SSF53474">
    <property type="entry name" value="alpha/beta-Hydrolases"/>
    <property type="match status" value="1"/>
</dbReference>
<dbReference type="EC" id="3.1.1.-" evidence="3"/>
<evidence type="ECO:0000256" key="3">
    <source>
        <dbReference type="RuleBase" id="RU361235"/>
    </source>
</evidence>
<evidence type="ECO:0000259" key="4">
    <source>
        <dbReference type="Pfam" id="PF00135"/>
    </source>
</evidence>
<accession>A0A0D7ANV1</accession>
<keyword evidence="6" id="KW-1185">Reference proteome</keyword>
<reference evidence="5 6" key="1">
    <citation type="journal article" date="2015" name="Fungal Genet. Biol.">
        <title>Evolution of novel wood decay mechanisms in Agaricales revealed by the genome sequences of Fistulina hepatica and Cylindrobasidium torrendii.</title>
        <authorList>
            <person name="Floudas D."/>
            <person name="Held B.W."/>
            <person name="Riley R."/>
            <person name="Nagy L.G."/>
            <person name="Koehler G."/>
            <person name="Ransdell A.S."/>
            <person name="Younus H."/>
            <person name="Chow J."/>
            <person name="Chiniquy J."/>
            <person name="Lipzen A."/>
            <person name="Tritt A."/>
            <person name="Sun H."/>
            <person name="Haridas S."/>
            <person name="LaButti K."/>
            <person name="Ohm R.A."/>
            <person name="Kues U."/>
            <person name="Blanchette R.A."/>
            <person name="Grigoriev I.V."/>
            <person name="Minto R.E."/>
            <person name="Hibbett D.S."/>
        </authorList>
    </citation>
    <scope>NUCLEOTIDE SEQUENCE [LARGE SCALE GENOMIC DNA]</scope>
    <source>
        <strain evidence="5 6">ATCC 64428</strain>
    </source>
</reference>
<dbReference type="InterPro" id="IPR019826">
    <property type="entry name" value="Carboxylesterase_B_AS"/>
</dbReference>
<dbReference type="PROSITE" id="PS00941">
    <property type="entry name" value="CARBOXYLESTERASE_B_2"/>
    <property type="match status" value="1"/>
</dbReference>
<dbReference type="AlphaFoldDB" id="A0A0D7ANV1"/>
<comment type="similarity">
    <text evidence="1 3">Belongs to the type-B carboxylesterase/lipase family.</text>
</comment>
<keyword evidence="2 3" id="KW-0378">Hydrolase</keyword>